<evidence type="ECO:0000313" key="17">
    <source>
        <dbReference type="EMBL" id="BBG30463.1"/>
    </source>
</evidence>
<evidence type="ECO:0000259" key="15">
    <source>
        <dbReference type="Pfam" id="PF00593"/>
    </source>
</evidence>
<feature type="short sequence motif" description="TonB C-terminal box" evidence="12">
    <location>
        <begin position="727"/>
        <end position="744"/>
    </location>
</feature>
<keyword evidence="3 11" id="KW-0813">Transport</keyword>
<evidence type="ECO:0000259" key="16">
    <source>
        <dbReference type="Pfam" id="PF07715"/>
    </source>
</evidence>
<keyword evidence="9 17" id="KW-0675">Receptor</keyword>
<accession>A0A348HFR1</accession>
<evidence type="ECO:0000256" key="6">
    <source>
        <dbReference type="ARBA" id="ARBA00022729"/>
    </source>
</evidence>
<keyword evidence="8 11" id="KW-0472">Membrane</keyword>
<keyword evidence="6" id="KW-0732">Signal</keyword>
<proteinExistence type="inferred from homology"/>
<dbReference type="InterPro" id="IPR010917">
    <property type="entry name" value="TonB_rcpt_CS"/>
</dbReference>
<dbReference type="Gene3D" id="2.170.130.10">
    <property type="entry name" value="TonB-dependent receptor, plug domain"/>
    <property type="match status" value="1"/>
</dbReference>
<name>A0A348HFR1_9GAMM</name>
<keyword evidence="10 11" id="KW-0998">Cell outer membrane</keyword>
<evidence type="ECO:0000313" key="18">
    <source>
        <dbReference type="Proteomes" id="UP000267342"/>
    </source>
</evidence>
<dbReference type="Gene3D" id="2.40.170.20">
    <property type="entry name" value="TonB-dependent receptor, beta-barrel domain"/>
    <property type="match status" value="1"/>
</dbReference>
<dbReference type="Proteomes" id="UP000267342">
    <property type="component" value="Chromosome"/>
</dbReference>
<dbReference type="InterPro" id="IPR000531">
    <property type="entry name" value="Beta-barrel_TonB"/>
</dbReference>
<dbReference type="GO" id="GO:0015344">
    <property type="term" value="F:siderophore uptake transmembrane transporter activity"/>
    <property type="evidence" value="ECO:0007669"/>
    <property type="project" value="TreeGrafter"/>
</dbReference>
<evidence type="ECO:0000256" key="1">
    <source>
        <dbReference type="ARBA" id="ARBA00004571"/>
    </source>
</evidence>
<comment type="similarity">
    <text evidence="2">Belongs to the TonB-dependent receptor family. Hemoglobin/haptoglobin binding protein subfamily.</text>
</comment>
<dbReference type="InterPro" id="IPR037066">
    <property type="entry name" value="Plug_dom_sf"/>
</dbReference>
<dbReference type="InterPro" id="IPR036942">
    <property type="entry name" value="Beta-barrel_TonB_sf"/>
</dbReference>
<dbReference type="NCBIfam" id="TIGR01786">
    <property type="entry name" value="TonB-hemlactrns"/>
    <property type="match status" value="1"/>
</dbReference>
<evidence type="ECO:0000256" key="9">
    <source>
        <dbReference type="ARBA" id="ARBA00023170"/>
    </source>
</evidence>
<dbReference type="PANTHER" id="PTHR30069">
    <property type="entry name" value="TONB-DEPENDENT OUTER MEMBRANE RECEPTOR"/>
    <property type="match status" value="1"/>
</dbReference>
<dbReference type="InterPro" id="IPR012910">
    <property type="entry name" value="Plug_dom"/>
</dbReference>
<keyword evidence="4 11" id="KW-1134">Transmembrane beta strand</keyword>
<evidence type="ECO:0000256" key="5">
    <source>
        <dbReference type="ARBA" id="ARBA00022692"/>
    </source>
</evidence>
<dbReference type="RefSeq" id="WP_084261903.1">
    <property type="nucleotide sequence ID" value="NZ_AP018933.1"/>
</dbReference>
<organism evidence="17 18">
    <name type="scientific">Zymobacter palmae</name>
    <dbReference type="NCBI Taxonomy" id="33074"/>
    <lineage>
        <taxon>Bacteria</taxon>
        <taxon>Pseudomonadati</taxon>
        <taxon>Pseudomonadota</taxon>
        <taxon>Gammaproteobacteria</taxon>
        <taxon>Oceanospirillales</taxon>
        <taxon>Halomonadaceae</taxon>
        <taxon>Zymobacter group</taxon>
        <taxon>Zymobacter</taxon>
    </lineage>
</organism>
<evidence type="ECO:0000256" key="8">
    <source>
        <dbReference type="ARBA" id="ARBA00023136"/>
    </source>
</evidence>
<evidence type="ECO:0000256" key="14">
    <source>
        <dbReference type="SAM" id="MobiDB-lite"/>
    </source>
</evidence>
<feature type="compositionally biased region" description="Low complexity" evidence="14">
    <location>
        <begin position="242"/>
        <end position="259"/>
    </location>
</feature>
<evidence type="ECO:0000256" key="7">
    <source>
        <dbReference type="ARBA" id="ARBA00023077"/>
    </source>
</evidence>
<dbReference type="STRING" id="1123510.GCA_000620025_00899"/>
<feature type="domain" description="TonB-dependent receptor-like beta-barrel" evidence="15">
    <location>
        <begin position="262"/>
        <end position="705"/>
    </location>
</feature>
<gene>
    <name evidence="17" type="ORF">ZBT109_1709</name>
</gene>
<dbReference type="InterPro" id="IPR039426">
    <property type="entry name" value="TonB-dep_rcpt-like"/>
</dbReference>
<reference evidence="17 18" key="1">
    <citation type="submission" date="2018-09" db="EMBL/GenBank/DDBJ databases">
        <title>Zymobacter palmae IAM14233 (=T109) whole genome analysis.</title>
        <authorList>
            <person name="Yanase H."/>
        </authorList>
    </citation>
    <scope>NUCLEOTIDE SEQUENCE [LARGE SCALE GENOMIC DNA]</scope>
    <source>
        <strain evidence="17 18">IAM14233</strain>
    </source>
</reference>
<keyword evidence="5 11" id="KW-0812">Transmembrane</keyword>
<dbReference type="EMBL" id="AP018933">
    <property type="protein sequence ID" value="BBG30463.1"/>
    <property type="molecule type" value="Genomic_DNA"/>
</dbReference>
<protein>
    <submittedName>
        <fullName evidence="17">Outer membrane receptor proteins</fullName>
    </submittedName>
</protein>
<evidence type="ECO:0000256" key="11">
    <source>
        <dbReference type="PROSITE-ProRule" id="PRU01360"/>
    </source>
</evidence>
<evidence type="ECO:0000256" key="12">
    <source>
        <dbReference type="PROSITE-ProRule" id="PRU10144"/>
    </source>
</evidence>
<feature type="domain" description="TonB-dependent receptor plug" evidence="16">
    <location>
        <begin position="74"/>
        <end position="177"/>
    </location>
</feature>
<evidence type="ECO:0000256" key="2">
    <source>
        <dbReference type="ARBA" id="ARBA00008143"/>
    </source>
</evidence>
<dbReference type="OrthoDB" id="5332150at2"/>
<dbReference type="CDD" id="cd01347">
    <property type="entry name" value="ligand_gated_channel"/>
    <property type="match status" value="1"/>
</dbReference>
<dbReference type="Pfam" id="PF07715">
    <property type="entry name" value="Plug"/>
    <property type="match status" value="1"/>
</dbReference>
<dbReference type="GO" id="GO:0009279">
    <property type="term" value="C:cell outer membrane"/>
    <property type="evidence" value="ECO:0007669"/>
    <property type="project" value="UniProtKB-SubCell"/>
</dbReference>
<evidence type="ECO:0000256" key="3">
    <source>
        <dbReference type="ARBA" id="ARBA00022448"/>
    </source>
</evidence>
<dbReference type="SUPFAM" id="SSF56935">
    <property type="entry name" value="Porins"/>
    <property type="match status" value="1"/>
</dbReference>
<sequence length="744" mass="81791">MTRSALTKPTSSSRLLPLTFSSLIVALPLHGARAAETAHQSSVSASSASESDTTFLVTAKRLLSTSPVQQVSKEQSATASMSAEQMADQIASSIADVTRYEPGVLVTSKGRFGQEGFNVRGLDGNRVAIDLDGLDMAERYGPTSTYLSSGRVNTDIESLSNISIVKGGDAIAGSGFGGVVNMRLKSPEDVLSLEGDDTYASVKGGYRSDSRTFFESTTLARRRGDLESMLVLTHRKGSPSESHTGSGRSDSTSGSARTTPDTGDIGNYDVLFKLQKHTDSQRIGVVAQKYRSSSERHLYSSETSTYRDYMTDDSVTRERLGLYQDVLLDTTLFDEVHWRLDWQRTRTVNDSAMNYGSGTNAYPRLVDRYFTQRSWQLKLDLVRHLDTAIPQQIAYGVTLKRDQYDSLNHDFNKTTGADTVGRFSPPGAATRVGLYVQDRLSLADDRGSLTPAIRFDRYRYDLHRDELTSQDYSGAEGRAVTGQLGGTWNLTPSVQLFGKSGVGFRAPSYEELYYDYDSGRGYRIVANPDLKPEHSRFVEAGVRFNGALGESEVTGFYTDYRNFIETQTAVSLDTANYPLGEYTSLNLDRALIRGVEFKGRLDLHRAFGASEGWYGRMAAAYIEGKNLEQGTSIQSIPPAQAVVAAGYDAPSHRWGGELAATYVNHVSQYDAGSAQYAPSAYQLYDLTGHVKIGEHLTVRGGVFNLLDKRYWVWDDVRGLSSSYSGVERYSQPGRNVGVSAEYAF</sequence>
<keyword evidence="7 13" id="KW-0798">TonB box</keyword>
<evidence type="ECO:0000256" key="10">
    <source>
        <dbReference type="ARBA" id="ARBA00023237"/>
    </source>
</evidence>
<evidence type="ECO:0000256" key="4">
    <source>
        <dbReference type="ARBA" id="ARBA00022452"/>
    </source>
</evidence>
<dbReference type="KEGG" id="zpl:ZBT109_1709"/>
<comment type="subcellular location">
    <subcellularLocation>
        <location evidence="1 11">Cell outer membrane</location>
        <topology evidence="1 11">Multi-pass membrane protein</topology>
    </subcellularLocation>
</comment>
<keyword evidence="18" id="KW-1185">Reference proteome</keyword>
<dbReference type="PANTHER" id="PTHR30069:SF29">
    <property type="entry name" value="HEMOGLOBIN AND HEMOGLOBIN-HAPTOGLOBIN-BINDING PROTEIN 1-RELATED"/>
    <property type="match status" value="1"/>
</dbReference>
<dbReference type="PROSITE" id="PS52016">
    <property type="entry name" value="TONB_DEPENDENT_REC_3"/>
    <property type="match status" value="1"/>
</dbReference>
<feature type="region of interest" description="Disordered" evidence="14">
    <location>
        <begin position="234"/>
        <end position="262"/>
    </location>
</feature>
<dbReference type="PROSITE" id="PS01156">
    <property type="entry name" value="TONB_DEPENDENT_REC_2"/>
    <property type="match status" value="1"/>
</dbReference>
<dbReference type="AlphaFoldDB" id="A0A348HFR1"/>
<dbReference type="InterPro" id="IPR010949">
    <property type="entry name" value="TonB_Hb/transfer/lactofer_rcpt"/>
</dbReference>
<evidence type="ECO:0000256" key="13">
    <source>
        <dbReference type="RuleBase" id="RU003357"/>
    </source>
</evidence>
<dbReference type="GO" id="GO:0044718">
    <property type="term" value="P:siderophore transmembrane transport"/>
    <property type="evidence" value="ECO:0007669"/>
    <property type="project" value="TreeGrafter"/>
</dbReference>
<dbReference type="Pfam" id="PF00593">
    <property type="entry name" value="TonB_dep_Rec_b-barrel"/>
    <property type="match status" value="1"/>
</dbReference>